<proteinExistence type="predicted"/>
<feature type="region of interest" description="Disordered" evidence="1">
    <location>
        <begin position="128"/>
        <end position="153"/>
    </location>
</feature>
<accession>A0ABM1Y810</accession>
<evidence type="ECO:0000256" key="1">
    <source>
        <dbReference type="SAM" id="MobiDB-lite"/>
    </source>
</evidence>
<name>A0ABM1Y810_AEDAL</name>
<keyword evidence="3" id="KW-1185">Reference proteome</keyword>
<feature type="compositionally biased region" description="Basic residues" evidence="1">
    <location>
        <begin position="168"/>
        <end position="198"/>
    </location>
</feature>
<evidence type="ECO:0000313" key="2">
    <source>
        <dbReference type="EnsemblMetazoa" id="AALFPA23_006644.P8683"/>
    </source>
</evidence>
<evidence type="ECO:0000313" key="3">
    <source>
        <dbReference type="Proteomes" id="UP000069940"/>
    </source>
</evidence>
<dbReference type="Proteomes" id="UP000069940">
    <property type="component" value="Unassembled WGS sequence"/>
</dbReference>
<sequence length="285" mass="32582">MESVEEELSLLEKKNELWRKEYDERVKLMEHRYEQDLAKIDEEFRKAVQKMELDFSARKEAVIRQYSGNTVSKVKVIKPNSPCDDTQPHQDCTRVSNLKTAHSPEQYSQPMLSMKRSAVSKSIVIGDRSPQKKGKITKTIPADSSPAYKQGQQNTMSIATREIWIACRKPHPTMKQQHRHRRRRRRRRRRKQGNRNRMKTSLFDPGGLGTVAVEQSGTSQLDLRVCTTIRIYDGMVLPSSECSLRARNIFKFNVVSDESCAVGEFQLITSSTGGNVANSSYALSS</sequence>
<feature type="region of interest" description="Disordered" evidence="1">
    <location>
        <begin position="168"/>
        <end position="207"/>
    </location>
</feature>
<protein>
    <submittedName>
        <fullName evidence="2">Uncharacterized protein</fullName>
    </submittedName>
</protein>
<dbReference type="GeneID" id="134288150"/>
<dbReference type="EnsemblMetazoa" id="AALFPA23_006644.R8683">
    <property type="protein sequence ID" value="AALFPA23_006644.P8683"/>
    <property type="gene ID" value="AALFPA23_006644"/>
</dbReference>
<dbReference type="RefSeq" id="XP_062707947.1">
    <property type="nucleotide sequence ID" value="XM_062851963.1"/>
</dbReference>
<reference evidence="3" key="1">
    <citation type="journal article" date="2015" name="Proc. Natl. Acad. Sci. U.S.A.">
        <title>Genome sequence of the Asian Tiger mosquito, Aedes albopictus, reveals insights into its biology, genetics, and evolution.</title>
        <authorList>
            <person name="Chen X.G."/>
            <person name="Jiang X."/>
            <person name="Gu J."/>
            <person name="Xu M."/>
            <person name="Wu Y."/>
            <person name="Deng Y."/>
            <person name="Zhang C."/>
            <person name="Bonizzoni M."/>
            <person name="Dermauw W."/>
            <person name="Vontas J."/>
            <person name="Armbruster P."/>
            <person name="Huang X."/>
            <person name="Yang Y."/>
            <person name="Zhang H."/>
            <person name="He W."/>
            <person name="Peng H."/>
            <person name="Liu Y."/>
            <person name="Wu K."/>
            <person name="Chen J."/>
            <person name="Lirakis M."/>
            <person name="Topalis P."/>
            <person name="Van Leeuwen T."/>
            <person name="Hall A.B."/>
            <person name="Jiang X."/>
            <person name="Thorpe C."/>
            <person name="Mueller R.L."/>
            <person name="Sun C."/>
            <person name="Waterhouse R.M."/>
            <person name="Yan G."/>
            <person name="Tu Z.J."/>
            <person name="Fang X."/>
            <person name="James A.A."/>
        </authorList>
    </citation>
    <scope>NUCLEOTIDE SEQUENCE [LARGE SCALE GENOMIC DNA]</scope>
    <source>
        <strain evidence="3">Foshan</strain>
    </source>
</reference>
<reference evidence="2" key="2">
    <citation type="submission" date="2025-05" db="UniProtKB">
        <authorList>
            <consortium name="EnsemblMetazoa"/>
        </authorList>
    </citation>
    <scope>IDENTIFICATION</scope>
    <source>
        <strain evidence="2">Foshan</strain>
    </source>
</reference>
<organism evidence="2 3">
    <name type="scientific">Aedes albopictus</name>
    <name type="common">Asian tiger mosquito</name>
    <name type="synonym">Stegomyia albopicta</name>
    <dbReference type="NCBI Taxonomy" id="7160"/>
    <lineage>
        <taxon>Eukaryota</taxon>
        <taxon>Metazoa</taxon>
        <taxon>Ecdysozoa</taxon>
        <taxon>Arthropoda</taxon>
        <taxon>Hexapoda</taxon>
        <taxon>Insecta</taxon>
        <taxon>Pterygota</taxon>
        <taxon>Neoptera</taxon>
        <taxon>Endopterygota</taxon>
        <taxon>Diptera</taxon>
        <taxon>Nematocera</taxon>
        <taxon>Culicoidea</taxon>
        <taxon>Culicidae</taxon>
        <taxon>Culicinae</taxon>
        <taxon>Aedini</taxon>
        <taxon>Aedes</taxon>
        <taxon>Stegomyia</taxon>
    </lineage>
</organism>